<protein>
    <submittedName>
        <fullName evidence="4">TetR/AcrR family transcriptional regulator</fullName>
    </submittedName>
</protein>
<comment type="caution">
    <text evidence="4">The sequence shown here is derived from an EMBL/GenBank/DDBJ whole genome shotgun (WGS) entry which is preliminary data.</text>
</comment>
<name>A0ABY2X5Q7_9RHOB</name>
<evidence type="ECO:0000259" key="3">
    <source>
        <dbReference type="PROSITE" id="PS50977"/>
    </source>
</evidence>
<dbReference type="RefSeq" id="WP_138865358.1">
    <property type="nucleotide sequence ID" value="NZ_VCPC01000004.1"/>
</dbReference>
<dbReference type="InterPro" id="IPR036271">
    <property type="entry name" value="Tet_transcr_reg_TetR-rel_C_sf"/>
</dbReference>
<evidence type="ECO:0000256" key="1">
    <source>
        <dbReference type="ARBA" id="ARBA00023125"/>
    </source>
</evidence>
<evidence type="ECO:0000256" key="2">
    <source>
        <dbReference type="PROSITE-ProRule" id="PRU00335"/>
    </source>
</evidence>
<organism evidence="4 5">
    <name type="scientific">Arenibacterium halophilum</name>
    <dbReference type="NCBI Taxonomy" id="2583821"/>
    <lineage>
        <taxon>Bacteria</taxon>
        <taxon>Pseudomonadati</taxon>
        <taxon>Pseudomonadota</taxon>
        <taxon>Alphaproteobacteria</taxon>
        <taxon>Rhodobacterales</taxon>
        <taxon>Paracoccaceae</taxon>
        <taxon>Arenibacterium</taxon>
    </lineage>
</organism>
<dbReference type="SUPFAM" id="SSF46689">
    <property type="entry name" value="Homeodomain-like"/>
    <property type="match status" value="1"/>
</dbReference>
<keyword evidence="1 2" id="KW-0238">DNA-binding</keyword>
<dbReference type="EMBL" id="VCPC01000004">
    <property type="protein sequence ID" value="TMV10785.1"/>
    <property type="molecule type" value="Genomic_DNA"/>
</dbReference>
<dbReference type="Proteomes" id="UP001191082">
    <property type="component" value="Unassembled WGS sequence"/>
</dbReference>
<feature type="domain" description="HTH tetR-type" evidence="3">
    <location>
        <begin position="1"/>
        <end position="56"/>
    </location>
</feature>
<dbReference type="SUPFAM" id="SSF48498">
    <property type="entry name" value="Tetracyclin repressor-like, C-terminal domain"/>
    <property type="match status" value="1"/>
</dbReference>
<dbReference type="InterPro" id="IPR009057">
    <property type="entry name" value="Homeodomain-like_sf"/>
</dbReference>
<gene>
    <name evidence="4" type="ORF">FGK64_18645</name>
</gene>
<keyword evidence="5" id="KW-1185">Reference proteome</keyword>
<accession>A0ABY2X5Q7</accession>
<dbReference type="Gene3D" id="1.10.10.60">
    <property type="entry name" value="Homeodomain-like"/>
    <property type="match status" value="1"/>
</dbReference>
<dbReference type="Gene3D" id="1.10.357.10">
    <property type="entry name" value="Tetracycline Repressor, domain 2"/>
    <property type="match status" value="1"/>
</dbReference>
<sequence>MIVDLAYEQGRTQSLDDISFMQLAKDLGVKPGALHYHIGTKDDLTSAILNRFYKELLAEFSIQPVIDDWRETLARFARTLMNRQRAHMGAAQHIQRHAKFRIFQRVREGETDYGARFLDHIFCLLRDTGFSPQTAALCYHVLALHCLSAANSDNSQLEPAAHEAFLTARATAYDKGEMPGLEYGLLAFARVRAEDAFELGLTAILDRFAAIRASEQ</sequence>
<dbReference type="InterPro" id="IPR001647">
    <property type="entry name" value="HTH_TetR"/>
</dbReference>
<proteinExistence type="predicted"/>
<dbReference type="PROSITE" id="PS50977">
    <property type="entry name" value="HTH_TETR_2"/>
    <property type="match status" value="1"/>
</dbReference>
<evidence type="ECO:0000313" key="5">
    <source>
        <dbReference type="Proteomes" id="UP001191082"/>
    </source>
</evidence>
<feature type="DNA-binding region" description="H-T-H motif" evidence="2">
    <location>
        <begin position="19"/>
        <end position="38"/>
    </location>
</feature>
<reference evidence="4 5" key="1">
    <citation type="submission" date="2019-05" db="EMBL/GenBank/DDBJ databases">
        <title>Marivita sp. nov. isolated from sea sediment.</title>
        <authorList>
            <person name="Kim W."/>
        </authorList>
    </citation>
    <scope>NUCLEOTIDE SEQUENCE [LARGE SCALE GENOMIC DNA]</scope>
    <source>
        <strain evidence="4 5">CAU 1492</strain>
    </source>
</reference>
<evidence type="ECO:0000313" key="4">
    <source>
        <dbReference type="EMBL" id="TMV10785.1"/>
    </source>
</evidence>